<geneLocation type="plasmid" evidence="1 2">
    <name>unnamed2</name>
</geneLocation>
<dbReference type="InterPro" id="IPR045721">
    <property type="entry name" value="DUF6075"/>
</dbReference>
<evidence type="ECO:0000313" key="1">
    <source>
        <dbReference type="EMBL" id="AQQ55527.1"/>
    </source>
</evidence>
<keyword evidence="2" id="KW-1185">Reference proteome</keyword>
<dbReference type="Proteomes" id="UP000188184">
    <property type="component" value="Plasmid unnamed2"/>
</dbReference>
<gene>
    <name evidence="1" type="ORF">B0X71_20340</name>
</gene>
<dbReference type="KEGG" id="pmar:B0X71_20340"/>
<dbReference type="EMBL" id="CP019642">
    <property type="protein sequence ID" value="AQQ55527.1"/>
    <property type="molecule type" value="Genomic_DNA"/>
</dbReference>
<accession>A0A1Q2L605</accession>
<dbReference type="AlphaFoldDB" id="A0A1Q2L605"/>
<sequence length="126" mass="14753">MSAYERLAPQFLTAQHRQSFYQALSKFLPIEQRSSEYQSALFIMTSTDELIEKMLPYFTKTGFQAQEMFAEEDFSSRYRKMAMLAVNLYNGDYEEPILDIITDLDPSMFQTMLQALIIRKYGVKSL</sequence>
<name>A0A1Q2L605_9BACL</name>
<keyword evidence="1" id="KW-0614">Plasmid</keyword>
<organism evidence="1 2">
    <name type="scientific">Planococcus lenghuensis</name>
    <dbReference type="NCBI Taxonomy" id="2213202"/>
    <lineage>
        <taxon>Bacteria</taxon>
        <taxon>Bacillati</taxon>
        <taxon>Bacillota</taxon>
        <taxon>Bacilli</taxon>
        <taxon>Bacillales</taxon>
        <taxon>Caryophanaceae</taxon>
        <taxon>Planococcus</taxon>
    </lineage>
</organism>
<proteinExistence type="predicted"/>
<protein>
    <submittedName>
        <fullName evidence="1">Uncharacterized protein</fullName>
    </submittedName>
</protein>
<dbReference type="OrthoDB" id="2966628at2"/>
<dbReference type="Pfam" id="PF19552">
    <property type="entry name" value="DUF6075"/>
    <property type="match status" value="1"/>
</dbReference>
<dbReference type="RefSeq" id="WP_077591367.1">
    <property type="nucleotide sequence ID" value="NZ_CP019642.1"/>
</dbReference>
<evidence type="ECO:0000313" key="2">
    <source>
        <dbReference type="Proteomes" id="UP000188184"/>
    </source>
</evidence>
<reference evidence="1 2" key="1">
    <citation type="submission" date="2017-02" db="EMBL/GenBank/DDBJ databases">
        <title>The complete genomic sequence of a novel cold adapted crude oil-degrading bacterium Planococcus qaidamina Y42.</title>
        <authorList>
            <person name="Yang R."/>
        </authorList>
    </citation>
    <scope>NUCLEOTIDE SEQUENCE [LARGE SCALE GENOMIC DNA]</scope>
    <source>
        <strain evidence="1 2">Y42</strain>
        <plasmid evidence="1 2">unnamed2</plasmid>
    </source>
</reference>